<reference evidence="4 5" key="1">
    <citation type="journal article" date="2012" name="J. Bacteriol.">
        <title>Genome sequence of benzo(a)pyrene-degrading bacterium Novosphingobium pentaromativorans US6-1.</title>
        <authorList>
            <person name="Luo Y.R."/>
            <person name="Kang S.G."/>
            <person name="Kim S.J."/>
            <person name="Kim M.R."/>
            <person name="Li N."/>
            <person name="Lee J.H."/>
            <person name="Kwon K.K."/>
        </authorList>
    </citation>
    <scope>NUCLEOTIDE SEQUENCE [LARGE SCALE GENOMIC DNA]</scope>
    <source>
        <strain evidence="4 5">US6-1</strain>
    </source>
</reference>
<feature type="domain" description="Metallo-beta-lactamase" evidence="3">
    <location>
        <begin position="43"/>
        <end position="256"/>
    </location>
</feature>
<evidence type="ECO:0000256" key="1">
    <source>
        <dbReference type="ARBA" id="ARBA00022801"/>
    </source>
</evidence>
<organism evidence="4 5">
    <name type="scientific">Novosphingobium pentaromativorans US6-1</name>
    <dbReference type="NCBI Taxonomy" id="1088721"/>
    <lineage>
        <taxon>Bacteria</taxon>
        <taxon>Pseudomonadati</taxon>
        <taxon>Pseudomonadota</taxon>
        <taxon>Alphaproteobacteria</taxon>
        <taxon>Sphingomonadales</taxon>
        <taxon>Sphingomonadaceae</taxon>
        <taxon>Novosphingobium</taxon>
    </lineage>
</organism>
<dbReference type="InterPro" id="IPR001279">
    <property type="entry name" value="Metallo-B-lactamas"/>
</dbReference>
<proteinExistence type="predicted"/>
<dbReference type="AlphaFoldDB" id="G6EGA2"/>
<keyword evidence="1" id="KW-0378">Hydrolase</keyword>
<name>G6EGA2_9SPHN</name>
<dbReference type="EMBL" id="AGFM01000054">
    <property type="protein sequence ID" value="EHJ59791.1"/>
    <property type="molecule type" value="Genomic_DNA"/>
</dbReference>
<sequence length="318" mass="34221">MRKALLSLLAVSAMTLSSNGWCSTFVTLGTQGGPLSRPDRSQPANALVLDDGSIILVDTGDGAAQQMAKAGLPLDKVRAVFLSHMHFDHTAGAMGILSLHYQSNFPEVITVYGPPGTVDFVNGLLEAMKPFAAAGFGVPGEKVADPRDTIKVVEITDGSVVTIGDAKVTAAQNTHYTFAPGSEQDRKYKSLALRFDLPDRSIVYTGDTGPSTNVERLAKGADLLVSEVIDVPKIVAMMKQLRPDIDPQTMQHLIEHQETQHMPYEEVGKLAKAAGVKAVALTHIVPGTVTPDDEIAYRKLISQYYDGPVVFSEDLDKY</sequence>
<accession>G6EGA2</accession>
<evidence type="ECO:0000313" key="5">
    <source>
        <dbReference type="Proteomes" id="UP000004030"/>
    </source>
</evidence>
<comment type="caution">
    <text evidence="4">The sequence shown here is derived from an EMBL/GenBank/DDBJ whole genome shotgun (WGS) entry which is preliminary data.</text>
</comment>
<dbReference type="Pfam" id="PF12706">
    <property type="entry name" value="Lactamase_B_2"/>
    <property type="match status" value="1"/>
</dbReference>
<feature type="signal peptide" evidence="2">
    <location>
        <begin position="1"/>
        <end position="22"/>
    </location>
</feature>
<dbReference type="RefSeq" id="WP_007014281.1">
    <property type="nucleotide sequence ID" value="NZ_AGFM01000054.1"/>
</dbReference>
<dbReference type="CDD" id="cd07719">
    <property type="entry name" value="arylsulfatase_AtsA-like_MBL-fold"/>
    <property type="match status" value="1"/>
</dbReference>
<feature type="chain" id="PRO_5003488262" description="Metallo-beta-lactamase domain-containing protein" evidence="2">
    <location>
        <begin position="23"/>
        <end position="318"/>
    </location>
</feature>
<dbReference type="InterPro" id="IPR036866">
    <property type="entry name" value="RibonucZ/Hydroxyglut_hydro"/>
</dbReference>
<dbReference type="SMART" id="SM00849">
    <property type="entry name" value="Lactamase_B"/>
    <property type="match status" value="1"/>
</dbReference>
<evidence type="ECO:0000259" key="3">
    <source>
        <dbReference type="SMART" id="SM00849"/>
    </source>
</evidence>
<dbReference type="InterPro" id="IPR044094">
    <property type="entry name" value="AtsA-like_MBL-fold"/>
</dbReference>
<evidence type="ECO:0000313" key="4">
    <source>
        <dbReference type="EMBL" id="EHJ59791.1"/>
    </source>
</evidence>
<dbReference type="PANTHER" id="PTHR46018">
    <property type="entry name" value="ZINC PHOSPHODIESTERASE ELAC PROTEIN 1"/>
    <property type="match status" value="1"/>
</dbReference>
<dbReference type="GO" id="GO:0042781">
    <property type="term" value="F:3'-tRNA processing endoribonuclease activity"/>
    <property type="evidence" value="ECO:0007669"/>
    <property type="project" value="TreeGrafter"/>
</dbReference>
<keyword evidence="5" id="KW-1185">Reference proteome</keyword>
<protein>
    <recommendedName>
        <fullName evidence="3">Metallo-beta-lactamase domain-containing protein</fullName>
    </recommendedName>
</protein>
<dbReference type="OrthoDB" id="9803916at2"/>
<dbReference type="Gene3D" id="3.60.15.10">
    <property type="entry name" value="Ribonuclease Z/Hydroxyacylglutathione hydrolase-like"/>
    <property type="match status" value="1"/>
</dbReference>
<gene>
    <name evidence="4" type="ORF">NSU_3373</name>
</gene>
<dbReference type="SUPFAM" id="SSF56281">
    <property type="entry name" value="Metallo-hydrolase/oxidoreductase"/>
    <property type="match status" value="1"/>
</dbReference>
<evidence type="ECO:0000256" key="2">
    <source>
        <dbReference type="SAM" id="SignalP"/>
    </source>
</evidence>
<keyword evidence="2" id="KW-0732">Signal</keyword>
<dbReference type="eggNOG" id="COG1234">
    <property type="taxonomic scope" value="Bacteria"/>
</dbReference>
<dbReference type="Proteomes" id="UP000004030">
    <property type="component" value="Unassembled WGS sequence"/>
</dbReference>
<dbReference type="PANTHER" id="PTHR46018:SF2">
    <property type="entry name" value="ZINC PHOSPHODIESTERASE ELAC PROTEIN 1"/>
    <property type="match status" value="1"/>
</dbReference>
<dbReference type="KEGG" id="npn:JI59_22110"/>
<dbReference type="PATRIC" id="fig|1088721.3.peg.3329"/>